<evidence type="ECO:0000259" key="1">
    <source>
        <dbReference type="Pfam" id="PF00656"/>
    </source>
</evidence>
<evidence type="ECO:0000313" key="3">
    <source>
        <dbReference type="Proteomes" id="UP000075260"/>
    </source>
</evidence>
<dbReference type="GO" id="GO:0004197">
    <property type="term" value="F:cysteine-type endopeptidase activity"/>
    <property type="evidence" value="ECO:0007669"/>
    <property type="project" value="InterPro"/>
</dbReference>
<dbReference type="Gene3D" id="3.40.50.1460">
    <property type="match status" value="1"/>
</dbReference>
<feature type="domain" description="Peptidase C14 caspase" evidence="1">
    <location>
        <begin position="6"/>
        <end position="251"/>
    </location>
</feature>
<gene>
    <name evidence="2" type="ORF">BE15_14350</name>
</gene>
<protein>
    <recommendedName>
        <fullName evidence="1">Peptidase C14 caspase domain-containing protein</fullName>
    </recommendedName>
</protein>
<dbReference type="Proteomes" id="UP000075260">
    <property type="component" value="Unassembled WGS sequence"/>
</dbReference>
<name>A0A150QS05_SORCE</name>
<evidence type="ECO:0000313" key="2">
    <source>
        <dbReference type="EMBL" id="KYF70446.1"/>
    </source>
</evidence>
<dbReference type="RefSeq" id="WP_061607612.1">
    <property type="nucleotide sequence ID" value="NZ_JEMA01000398.1"/>
</dbReference>
<accession>A0A150QS05</accession>
<dbReference type="GO" id="GO:0006508">
    <property type="term" value="P:proteolysis"/>
    <property type="evidence" value="ECO:0007669"/>
    <property type="project" value="InterPro"/>
</dbReference>
<reference evidence="2 3" key="1">
    <citation type="submission" date="2014-02" db="EMBL/GenBank/DDBJ databases">
        <title>The small core and large imbalanced accessory genome model reveals a collaborative survival strategy of Sorangium cellulosum strains in nature.</title>
        <authorList>
            <person name="Han K."/>
            <person name="Peng R."/>
            <person name="Blom J."/>
            <person name="Li Y.-Z."/>
        </authorList>
    </citation>
    <scope>NUCLEOTIDE SEQUENCE [LARGE SCALE GENOMIC DNA]</scope>
    <source>
        <strain evidence="2 3">So0008-312</strain>
    </source>
</reference>
<proteinExistence type="predicted"/>
<dbReference type="AlphaFoldDB" id="A0A150QS05"/>
<dbReference type="Pfam" id="PF00656">
    <property type="entry name" value="Peptidase_C14"/>
    <property type="match status" value="1"/>
</dbReference>
<dbReference type="EMBL" id="JEMA01000398">
    <property type="protein sequence ID" value="KYF70446.1"/>
    <property type="molecule type" value="Genomic_DNA"/>
</dbReference>
<dbReference type="InterPro" id="IPR011600">
    <property type="entry name" value="Pept_C14_caspase"/>
</dbReference>
<organism evidence="2 3">
    <name type="scientific">Sorangium cellulosum</name>
    <name type="common">Polyangium cellulosum</name>
    <dbReference type="NCBI Taxonomy" id="56"/>
    <lineage>
        <taxon>Bacteria</taxon>
        <taxon>Pseudomonadati</taxon>
        <taxon>Myxococcota</taxon>
        <taxon>Polyangia</taxon>
        <taxon>Polyangiales</taxon>
        <taxon>Polyangiaceae</taxon>
        <taxon>Sorangium</taxon>
    </lineage>
</organism>
<comment type="caution">
    <text evidence="2">The sequence shown here is derived from an EMBL/GenBank/DDBJ whole genome shotgun (WGS) entry which is preliminary data.</text>
</comment>
<sequence>MFHNEGYALFIGVNDYRVFDRSTGNAAGTSDLEGSVNDVVTFWHACVRMGMRPENLRVVTSPRADLARLPGATAANLGEATEKGVREALGWLADKVAGGRAGLMTYSGHGAHTREKGLLLCPSDVSGAGFERAIAFAELRTLLGNAENLTVVLDCCHGNGAAADARGRRPLTLVGAAPPGALRDDDLRIGARVLAACKPGEVTQQATFGGCPQGAFTWAIGAVIEQWTAVEDDGCVYLTLSYGELVRRTRLVLGALDLEGTPQVVGEPGVERLAVLQTGSRPEETSHTPDAERQVGQLDGGMKNYRIYTLKAIRSQDPTNPIVLAQVLVTGNYPPAKYKAQTEYYWVSNSVPSDAQSIQVTAVDGGSLPSGSYNLSWGQITPWIGDRMPQQGSTNFIYAGTSGAPTFGLNWGLTYDASSSKWTGSIRWYDTTGANLFGGIKASHINYTATNNTAPPAGLTYKAEKTWT</sequence>